<feature type="non-terminal residue" evidence="1">
    <location>
        <position position="200"/>
    </location>
</feature>
<dbReference type="EMBL" id="NBSH01000014">
    <property type="protein sequence ID" value="ORX34411.1"/>
    <property type="molecule type" value="Genomic_DNA"/>
</dbReference>
<comment type="caution">
    <text evidence="1">The sequence shown here is derived from an EMBL/GenBank/DDBJ whole genome shotgun (WGS) entry which is preliminary data.</text>
</comment>
<sequence length="200" mass="22698">MWFQDVNLDGEPQDDDVYPLPMEFSALLPYIPSSTLPPSSSTILIGFRLFHSLSESQEKKDAPRESDWKSEGALLFFRCGMRGRSLQVSSRWFGRLDYWLTGWLTRSLVLPTISLIPHECVPASWLLLWPLSNIQCSRGCLVAKPEIFLNPDSTLDKLWINTVPASKSELTENPDADAQSKRLHDLRALWTDTLDSGIMT</sequence>
<keyword evidence="2" id="KW-1185">Reference proteome</keyword>
<dbReference type="GeneID" id="33558648"/>
<dbReference type="AlphaFoldDB" id="A0A1Y1U8P5"/>
<evidence type="ECO:0000313" key="1">
    <source>
        <dbReference type="EMBL" id="ORX34411.1"/>
    </source>
</evidence>
<gene>
    <name evidence="1" type="ORF">BD324DRAFT_635748</name>
</gene>
<evidence type="ECO:0000313" key="2">
    <source>
        <dbReference type="Proteomes" id="UP000193218"/>
    </source>
</evidence>
<protein>
    <submittedName>
        <fullName evidence="1">Uncharacterized protein</fullName>
    </submittedName>
</protein>
<dbReference type="InParanoid" id="A0A1Y1U8P5"/>
<dbReference type="Proteomes" id="UP000193218">
    <property type="component" value="Unassembled WGS sequence"/>
</dbReference>
<proteinExistence type="predicted"/>
<organism evidence="1 2">
    <name type="scientific">Kockovaella imperatae</name>
    <dbReference type="NCBI Taxonomy" id="4999"/>
    <lineage>
        <taxon>Eukaryota</taxon>
        <taxon>Fungi</taxon>
        <taxon>Dikarya</taxon>
        <taxon>Basidiomycota</taxon>
        <taxon>Agaricomycotina</taxon>
        <taxon>Tremellomycetes</taxon>
        <taxon>Tremellales</taxon>
        <taxon>Cuniculitremaceae</taxon>
        <taxon>Kockovaella</taxon>
    </lineage>
</organism>
<reference evidence="1 2" key="1">
    <citation type="submission" date="2017-03" db="EMBL/GenBank/DDBJ databases">
        <title>Widespread Adenine N6-methylation of Active Genes in Fungi.</title>
        <authorList>
            <consortium name="DOE Joint Genome Institute"/>
            <person name="Mondo S.J."/>
            <person name="Dannebaum R.O."/>
            <person name="Kuo R.C."/>
            <person name="Louie K.B."/>
            <person name="Bewick A.J."/>
            <person name="Labutti K."/>
            <person name="Haridas S."/>
            <person name="Kuo A."/>
            <person name="Salamov A."/>
            <person name="Ahrendt S.R."/>
            <person name="Lau R."/>
            <person name="Bowen B.P."/>
            <person name="Lipzen A."/>
            <person name="Sullivan W."/>
            <person name="Andreopoulos W.B."/>
            <person name="Clum A."/>
            <person name="Lindquist E."/>
            <person name="Daum C."/>
            <person name="Northen T.R."/>
            <person name="Ramamoorthy G."/>
            <person name="Schmitz R.J."/>
            <person name="Gryganskyi A."/>
            <person name="Culley D."/>
            <person name="Magnuson J."/>
            <person name="James T.Y."/>
            <person name="O'Malley M.A."/>
            <person name="Stajich J.E."/>
            <person name="Spatafora J.W."/>
            <person name="Visel A."/>
            <person name="Grigoriev I.V."/>
        </authorList>
    </citation>
    <scope>NUCLEOTIDE SEQUENCE [LARGE SCALE GENOMIC DNA]</scope>
    <source>
        <strain evidence="1 2">NRRL Y-17943</strain>
    </source>
</reference>
<name>A0A1Y1U8P5_9TREE</name>
<accession>A0A1Y1U8P5</accession>
<dbReference type="RefSeq" id="XP_021868674.1">
    <property type="nucleotide sequence ID" value="XM_022016839.1"/>
</dbReference>